<feature type="transmembrane region" description="Helical" evidence="1">
    <location>
        <begin position="113"/>
        <end position="139"/>
    </location>
</feature>
<comment type="caution">
    <text evidence="2">The sequence shown here is derived from an EMBL/GenBank/DDBJ whole genome shotgun (WGS) entry which is preliminary data.</text>
</comment>
<dbReference type="AlphaFoldDB" id="A0A1V5ZPW2"/>
<reference evidence="2" key="1">
    <citation type="submission" date="2017-02" db="EMBL/GenBank/DDBJ databases">
        <title>Delving into the versatile metabolic prowess of the omnipresent phylum Bacteroidetes.</title>
        <authorList>
            <person name="Nobu M.K."/>
            <person name="Mei R."/>
            <person name="Narihiro T."/>
            <person name="Kuroda K."/>
            <person name="Liu W.-T."/>
        </authorList>
    </citation>
    <scope>NUCLEOTIDE SEQUENCE</scope>
    <source>
        <strain evidence="2">ADurb.Bin160</strain>
    </source>
</reference>
<gene>
    <name evidence="2" type="ORF">BWY04_00382</name>
</gene>
<keyword evidence="1" id="KW-0472">Membrane</keyword>
<evidence type="ECO:0000313" key="2">
    <source>
        <dbReference type="EMBL" id="OQB42161.1"/>
    </source>
</evidence>
<protein>
    <submittedName>
        <fullName evidence="2">Uncharacterized protein</fullName>
    </submittedName>
</protein>
<evidence type="ECO:0000256" key="1">
    <source>
        <dbReference type="SAM" id="Phobius"/>
    </source>
</evidence>
<dbReference type="Proteomes" id="UP000485621">
    <property type="component" value="Unassembled WGS sequence"/>
</dbReference>
<feature type="transmembrane region" description="Helical" evidence="1">
    <location>
        <begin position="73"/>
        <end position="93"/>
    </location>
</feature>
<keyword evidence="1" id="KW-0812">Transmembrane</keyword>
<proteinExistence type="predicted"/>
<accession>A0A1V5ZPW2</accession>
<name>A0A1V5ZPW2_9BACT</name>
<keyword evidence="1" id="KW-1133">Transmembrane helix</keyword>
<dbReference type="EMBL" id="MWDB01000005">
    <property type="protein sequence ID" value="OQB42161.1"/>
    <property type="molecule type" value="Genomic_DNA"/>
</dbReference>
<sequence length="148" mass="16503">MCKVLKTRCPVSAKFSTASAVSLSRISQTKTMSGSCLIADFNAFAKDRVSFQISLCDIIHFFGSKTYSIGSSIVIKILDLFLLISSSIATKLVDFQLPVGQVIKYNPFFFFKTFFLILFETLSNIISSNFLATLSIFLITRVIPPVFR</sequence>
<organism evidence="2">
    <name type="scientific">candidate division CPR1 bacterium ADurb.Bin160</name>
    <dbReference type="NCBI Taxonomy" id="1852826"/>
    <lineage>
        <taxon>Bacteria</taxon>
        <taxon>candidate division CPR1</taxon>
    </lineage>
</organism>